<dbReference type="SUPFAM" id="SSF52172">
    <property type="entry name" value="CheY-like"/>
    <property type="match status" value="1"/>
</dbReference>
<protein>
    <submittedName>
        <fullName evidence="10">Two-component system OmpR family response regulator</fullName>
    </submittedName>
</protein>
<name>A0A7W3IP34_9ACTN</name>
<dbReference type="CDD" id="cd19935">
    <property type="entry name" value="REC_OmpR_CusR-like"/>
    <property type="match status" value="1"/>
</dbReference>
<keyword evidence="5" id="KW-0804">Transcription</keyword>
<dbReference type="InterPro" id="IPR011006">
    <property type="entry name" value="CheY-like_superfamily"/>
</dbReference>
<dbReference type="AlphaFoldDB" id="A0A7W3IP34"/>
<feature type="DNA-binding region" description="OmpR/PhoB-type" evidence="7">
    <location>
        <begin position="124"/>
        <end position="222"/>
    </location>
</feature>
<evidence type="ECO:0000256" key="3">
    <source>
        <dbReference type="ARBA" id="ARBA00023015"/>
    </source>
</evidence>
<dbReference type="FunFam" id="3.40.50.2300:FF:000002">
    <property type="entry name" value="DNA-binding response regulator PhoP"/>
    <property type="match status" value="1"/>
</dbReference>
<evidence type="ECO:0000259" key="8">
    <source>
        <dbReference type="PROSITE" id="PS50110"/>
    </source>
</evidence>
<dbReference type="PROSITE" id="PS51755">
    <property type="entry name" value="OMPR_PHOB"/>
    <property type="match status" value="1"/>
</dbReference>
<dbReference type="GO" id="GO:0000976">
    <property type="term" value="F:transcription cis-regulatory region binding"/>
    <property type="evidence" value="ECO:0007669"/>
    <property type="project" value="TreeGrafter"/>
</dbReference>
<dbReference type="InterPro" id="IPR036388">
    <property type="entry name" value="WH-like_DNA-bd_sf"/>
</dbReference>
<dbReference type="InterPro" id="IPR001867">
    <property type="entry name" value="OmpR/PhoB-type_DNA-bd"/>
</dbReference>
<dbReference type="InterPro" id="IPR039420">
    <property type="entry name" value="WalR-like"/>
</dbReference>
<dbReference type="InterPro" id="IPR001789">
    <property type="entry name" value="Sig_transdc_resp-reg_receiver"/>
</dbReference>
<evidence type="ECO:0000259" key="9">
    <source>
        <dbReference type="PROSITE" id="PS51755"/>
    </source>
</evidence>
<feature type="domain" description="Response regulatory" evidence="8">
    <location>
        <begin position="2"/>
        <end position="116"/>
    </location>
</feature>
<comment type="caution">
    <text evidence="10">The sequence shown here is derived from an EMBL/GenBank/DDBJ whole genome shotgun (WGS) entry which is preliminary data.</text>
</comment>
<dbReference type="CDD" id="cd00383">
    <property type="entry name" value="trans_reg_C"/>
    <property type="match status" value="1"/>
</dbReference>
<evidence type="ECO:0000256" key="5">
    <source>
        <dbReference type="ARBA" id="ARBA00023163"/>
    </source>
</evidence>
<dbReference type="Proteomes" id="UP000523079">
    <property type="component" value="Unassembled WGS sequence"/>
</dbReference>
<dbReference type="SMART" id="SM00448">
    <property type="entry name" value="REC"/>
    <property type="match status" value="1"/>
</dbReference>
<keyword evidence="2" id="KW-0902">Two-component regulatory system</keyword>
<evidence type="ECO:0000256" key="2">
    <source>
        <dbReference type="ARBA" id="ARBA00023012"/>
    </source>
</evidence>
<organism evidence="10 11">
    <name type="scientific">Microlunatus kandeliicorticis</name>
    <dbReference type="NCBI Taxonomy" id="1759536"/>
    <lineage>
        <taxon>Bacteria</taxon>
        <taxon>Bacillati</taxon>
        <taxon>Actinomycetota</taxon>
        <taxon>Actinomycetes</taxon>
        <taxon>Propionibacteriales</taxon>
        <taxon>Propionibacteriaceae</taxon>
        <taxon>Microlunatus</taxon>
    </lineage>
</organism>
<dbReference type="PANTHER" id="PTHR48111:SF36">
    <property type="entry name" value="TRANSCRIPTIONAL REGULATORY PROTEIN CUTR"/>
    <property type="match status" value="1"/>
</dbReference>
<dbReference type="Pfam" id="PF00072">
    <property type="entry name" value="Response_reg"/>
    <property type="match status" value="1"/>
</dbReference>
<reference evidence="10 11" key="1">
    <citation type="submission" date="2020-07" db="EMBL/GenBank/DDBJ databases">
        <title>Sequencing the genomes of 1000 actinobacteria strains.</title>
        <authorList>
            <person name="Klenk H.-P."/>
        </authorList>
    </citation>
    <scope>NUCLEOTIDE SEQUENCE [LARGE SCALE GENOMIC DNA]</scope>
    <source>
        <strain evidence="10 11">DSM 100723</strain>
    </source>
</reference>
<dbReference type="GO" id="GO:0006355">
    <property type="term" value="P:regulation of DNA-templated transcription"/>
    <property type="evidence" value="ECO:0007669"/>
    <property type="project" value="InterPro"/>
</dbReference>
<dbReference type="GO" id="GO:0000156">
    <property type="term" value="F:phosphorelay response regulator activity"/>
    <property type="evidence" value="ECO:0007669"/>
    <property type="project" value="TreeGrafter"/>
</dbReference>
<proteinExistence type="predicted"/>
<feature type="domain" description="OmpR/PhoB-type" evidence="9">
    <location>
        <begin position="124"/>
        <end position="222"/>
    </location>
</feature>
<evidence type="ECO:0000313" key="11">
    <source>
        <dbReference type="Proteomes" id="UP000523079"/>
    </source>
</evidence>
<dbReference type="Pfam" id="PF00486">
    <property type="entry name" value="Trans_reg_C"/>
    <property type="match status" value="1"/>
</dbReference>
<dbReference type="EMBL" id="JACGWT010000001">
    <property type="protein sequence ID" value="MBA8792607.1"/>
    <property type="molecule type" value="Genomic_DNA"/>
</dbReference>
<sequence length="239" mass="26239">MKVLVVEDEKLLGTSIKAGLTAEGFVVDWVRDGLSGLWSATENTYDVIVLDIMLPRLNGYKVLETLREREVWTPVLMLTAKDGEYDQTDAFELGADDYLIKPFHLIVLAAHLRALVRRGAPRRPATLTVGTLTLDPARRSVKRGDAEITLTAREFGLLHYLMRNPGDVVSKAEILDNVWDPAYEGGENVVEVYVGYLRRKIDAPFGVATLQNVRGMGYRLVPDEPAAAVTSDAGAGQGG</sequence>
<dbReference type="Gene3D" id="1.10.10.10">
    <property type="entry name" value="Winged helix-like DNA-binding domain superfamily/Winged helix DNA-binding domain"/>
    <property type="match status" value="1"/>
</dbReference>
<dbReference type="RefSeq" id="WP_182558237.1">
    <property type="nucleotide sequence ID" value="NZ_JACGWT010000001.1"/>
</dbReference>
<accession>A0A7W3IP34</accession>
<keyword evidence="11" id="KW-1185">Reference proteome</keyword>
<dbReference type="GO" id="GO:0005829">
    <property type="term" value="C:cytosol"/>
    <property type="evidence" value="ECO:0007669"/>
    <property type="project" value="TreeGrafter"/>
</dbReference>
<dbReference type="PANTHER" id="PTHR48111">
    <property type="entry name" value="REGULATOR OF RPOS"/>
    <property type="match status" value="1"/>
</dbReference>
<keyword evidence="3" id="KW-0805">Transcription regulation</keyword>
<gene>
    <name evidence="10" type="ORF">FHX74_000201</name>
</gene>
<evidence type="ECO:0000256" key="4">
    <source>
        <dbReference type="ARBA" id="ARBA00023125"/>
    </source>
</evidence>
<keyword evidence="4 7" id="KW-0238">DNA-binding</keyword>
<dbReference type="SMART" id="SM00862">
    <property type="entry name" value="Trans_reg_C"/>
    <property type="match status" value="1"/>
</dbReference>
<evidence type="ECO:0000256" key="1">
    <source>
        <dbReference type="ARBA" id="ARBA00022553"/>
    </source>
</evidence>
<dbReference type="FunFam" id="1.10.10.10:FF:000005">
    <property type="entry name" value="Two-component system response regulator"/>
    <property type="match status" value="1"/>
</dbReference>
<evidence type="ECO:0000256" key="7">
    <source>
        <dbReference type="PROSITE-ProRule" id="PRU01091"/>
    </source>
</evidence>
<feature type="modified residue" description="4-aspartylphosphate" evidence="6">
    <location>
        <position position="51"/>
    </location>
</feature>
<evidence type="ECO:0000256" key="6">
    <source>
        <dbReference type="PROSITE-ProRule" id="PRU00169"/>
    </source>
</evidence>
<evidence type="ECO:0000313" key="10">
    <source>
        <dbReference type="EMBL" id="MBA8792607.1"/>
    </source>
</evidence>
<dbReference type="GO" id="GO:0032993">
    <property type="term" value="C:protein-DNA complex"/>
    <property type="evidence" value="ECO:0007669"/>
    <property type="project" value="TreeGrafter"/>
</dbReference>
<keyword evidence="1 6" id="KW-0597">Phosphoprotein</keyword>
<dbReference type="Gene3D" id="3.40.50.2300">
    <property type="match status" value="1"/>
</dbReference>
<dbReference type="PROSITE" id="PS50110">
    <property type="entry name" value="RESPONSE_REGULATORY"/>
    <property type="match status" value="1"/>
</dbReference>